<organism evidence="4">
    <name type="scientific">gut metagenome</name>
    <dbReference type="NCBI Taxonomy" id="749906"/>
    <lineage>
        <taxon>unclassified sequences</taxon>
        <taxon>metagenomes</taxon>
        <taxon>organismal metagenomes</taxon>
    </lineage>
</organism>
<evidence type="ECO:0000256" key="1">
    <source>
        <dbReference type="ARBA" id="ARBA00022737"/>
    </source>
</evidence>
<keyword evidence="2" id="KW-0812">Transmembrane</keyword>
<dbReference type="InterPro" id="IPR022385">
    <property type="entry name" value="Rhs_assc_core"/>
</dbReference>
<dbReference type="InterPro" id="IPR031325">
    <property type="entry name" value="RHS_repeat"/>
</dbReference>
<dbReference type="InterPro" id="IPR006530">
    <property type="entry name" value="YD"/>
</dbReference>
<dbReference type="Gene3D" id="2.180.10.10">
    <property type="entry name" value="RHS repeat-associated core"/>
    <property type="match status" value="1"/>
</dbReference>
<dbReference type="EMBL" id="AMCI01000636">
    <property type="protein sequence ID" value="EJX08392.1"/>
    <property type="molecule type" value="Genomic_DNA"/>
</dbReference>
<feature type="transmembrane region" description="Helical" evidence="2">
    <location>
        <begin position="578"/>
        <end position="598"/>
    </location>
</feature>
<evidence type="ECO:0000313" key="4">
    <source>
        <dbReference type="EMBL" id="EJX08392.1"/>
    </source>
</evidence>
<reference evidence="4" key="1">
    <citation type="journal article" date="2012" name="PLoS ONE">
        <title>Gene sets for utilization of primary and secondary nutrition supplies in the distal gut of endangered iberian lynx.</title>
        <authorList>
            <person name="Alcaide M."/>
            <person name="Messina E."/>
            <person name="Richter M."/>
            <person name="Bargiela R."/>
            <person name="Peplies J."/>
            <person name="Huws S.A."/>
            <person name="Newbold C.J."/>
            <person name="Golyshin P.N."/>
            <person name="Simon M.A."/>
            <person name="Lopez G."/>
            <person name="Yakimov M.M."/>
            <person name="Ferrer M."/>
        </authorList>
    </citation>
    <scope>NUCLEOTIDE SEQUENCE</scope>
</reference>
<evidence type="ECO:0000256" key="2">
    <source>
        <dbReference type="SAM" id="Phobius"/>
    </source>
</evidence>
<name>J9GKP6_9ZZZZ</name>
<feature type="domain" description="Teneurin-like YD-shell" evidence="3">
    <location>
        <begin position="403"/>
        <end position="512"/>
    </location>
</feature>
<dbReference type="NCBIfam" id="TIGR03696">
    <property type="entry name" value="Rhs_assc_core"/>
    <property type="match status" value="1"/>
</dbReference>
<dbReference type="PANTHER" id="PTHR32305:SF15">
    <property type="entry name" value="PROTEIN RHSA-RELATED"/>
    <property type="match status" value="1"/>
</dbReference>
<dbReference type="InterPro" id="IPR056823">
    <property type="entry name" value="TEN-like_YD-shell"/>
</dbReference>
<feature type="transmembrane region" description="Helical" evidence="2">
    <location>
        <begin position="523"/>
        <end position="541"/>
    </location>
</feature>
<evidence type="ECO:0000259" key="3">
    <source>
        <dbReference type="Pfam" id="PF25023"/>
    </source>
</evidence>
<dbReference type="NCBIfam" id="TIGR01643">
    <property type="entry name" value="YD_repeat_2x"/>
    <property type="match status" value="2"/>
</dbReference>
<accession>J9GKP6</accession>
<comment type="caution">
    <text evidence="4">The sequence shown here is derived from an EMBL/GenBank/DDBJ whole genome shotgun (WGS) entry which is preliminary data.</text>
</comment>
<dbReference type="AlphaFoldDB" id="J9GKP6"/>
<keyword evidence="1" id="KW-0677">Repeat</keyword>
<dbReference type="PANTHER" id="PTHR32305">
    <property type="match status" value="1"/>
</dbReference>
<keyword evidence="2" id="KW-1133">Transmembrane helix</keyword>
<gene>
    <name evidence="4" type="ORF">EVA_03498</name>
</gene>
<feature type="transmembrane region" description="Helical" evidence="2">
    <location>
        <begin position="553"/>
        <end position="572"/>
    </location>
</feature>
<dbReference type="InterPro" id="IPR050708">
    <property type="entry name" value="T6SS_VgrG/RHS"/>
</dbReference>
<proteinExistence type="predicted"/>
<keyword evidence="2" id="KW-0472">Membrane</keyword>
<dbReference type="Pfam" id="PF05593">
    <property type="entry name" value="RHS_repeat"/>
    <property type="match status" value="1"/>
</dbReference>
<sequence>MVLATDDAGSISYFYRPDGQPLVALMADGTQTRFYYDRYGRRTAVKDPSAGIRYTEYDAAGNVCKETDADGRTVIKEYDRYGRMIKQRTDDQTTVFTYDDAENLLLSAVSDNGCALRNTYDAYGRLLIQREDAPDGVWLQKEYAYTPEGLLASVAYSSQEGVLATERMTYCNGFLTEVRLADGTIVYRHEGENERGQLTKLTTGTMQRLYEFDGWGFPVRRSITKADRSVLLDQRYQFDAANANLLRRTDAIRNLTENFGYDALNRLTSYGDYSVSYGDNGNILSKGDAGELAYTNPNRPYAVTGWNPTENRAVPDEASVTYTAGERPAVIRQGAKEAVLTYNAQHDRVRMRYTENDSTRFTRYYLSGNYEVEKTVGSVKEKLYLGGGYYDAPAVWVKEGEKTGVYFIHRDYLGSILQLADPQGNLVEENSFDAWGCRRDAVTQQPYAEGKAPKLLLGRGFTGHEHLSFFGLVNMNARLYDPVLGRFLSPDPYVQFPDYTQAFNRYSYCLNSPLCYVDENGEFIEWIIGAAIIGGFINVAVHWNSIDNFWQGFGYFGVGAAAGAVGAVTGGAVGGAGFIGGAIGGFVGGASSGFVTGFGNSLVSGNGFANSILAGAGGALYGSVSGAFGGAVIGGATAFFKGQNVWSGQEIAAGRNAFSLKNTPIEVSSPHRVMSPIPDKIPEVALADKPLDPVDLALSINSNSSVDVAKLKLSQTSEN</sequence>
<dbReference type="Pfam" id="PF25023">
    <property type="entry name" value="TEN_YD-shell"/>
    <property type="match status" value="1"/>
</dbReference>
<protein>
    <recommendedName>
        <fullName evidence="3">Teneurin-like YD-shell domain-containing protein</fullName>
    </recommendedName>
</protein>